<keyword evidence="2" id="KW-1185">Reference proteome</keyword>
<dbReference type="AlphaFoldDB" id="A0AAN6G7B8"/>
<name>A0AAN6G7B8_9BASI</name>
<gene>
    <name evidence="1" type="ORF">OC842_005749</name>
</gene>
<dbReference type="EMBL" id="JAPDMQ010000438">
    <property type="protein sequence ID" value="KAK0524689.1"/>
    <property type="molecule type" value="Genomic_DNA"/>
</dbReference>
<dbReference type="Proteomes" id="UP001176521">
    <property type="component" value="Unassembled WGS sequence"/>
</dbReference>
<evidence type="ECO:0000313" key="2">
    <source>
        <dbReference type="Proteomes" id="UP001176521"/>
    </source>
</evidence>
<sequence>ALALWSLGRDSEAADRLKTSGFFDSQAIENLKSDGHYSDYNVALILTGATVYGEFFSRFPTLSHPHILTHIAALSKGLANERLHVTRPSEELAQQAFVGYARAIDLPEAVRGGRRAHAMRGLPADEIERWG</sequence>
<comment type="caution">
    <text evidence="1">The sequence shown here is derived from an EMBL/GenBank/DDBJ whole genome shotgun (WGS) entry which is preliminary data.</text>
</comment>
<evidence type="ECO:0000313" key="1">
    <source>
        <dbReference type="EMBL" id="KAK0524689.1"/>
    </source>
</evidence>
<protein>
    <submittedName>
        <fullName evidence="1">Uncharacterized protein</fullName>
    </submittedName>
</protein>
<reference evidence="1" key="1">
    <citation type="journal article" date="2023" name="PhytoFront">
        <title>Draft Genome Resources of Seven Strains of Tilletia horrida, Causal Agent of Kernel Smut of Rice.</title>
        <authorList>
            <person name="Khanal S."/>
            <person name="Antony Babu S."/>
            <person name="Zhou X.G."/>
        </authorList>
    </citation>
    <scope>NUCLEOTIDE SEQUENCE</scope>
    <source>
        <strain evidence="1">TX3</strain>
    </source>
</reference>
<organism evidence="1 2">
    <name type="scientific">Tilletia horrida</name>
    <dbReference type="NCBI Taxonomy" id="155126"/>
    <lineage>
        <taxon>Eukaryota</taxon>
        <taxon>Fungi</taxon>
        <taxon>Dikarya</taxon>
        <taxon>Basidiomycota</taxon>
        <taxon>Ustilaginomycotina</taxon>
        <taxon>Exobasidiomycetes</taxon>
        <taxon>Tilletiales</taxon>
        <taxon>Tilletiaceae</taxon>
        <taxon>Tilletia</taxon>
    </lineage>
</organism>
<accession>A0AAN6G7B8</accession>
<proteinExistence type="predicted"/>
<feature type="non-terminal residue" evidence="1">
    <location>
        <position position="1"/>
    </location>
</feature>